<feature type="domain" description="4Fe-4S Mo/W bis-MGD-type" evidence="5">
    <location>
        <begin position="7"/>
        <end position="65"/>
    </location>
</feature>
<dbReference type="PANTHER" id="PTHR43742:SF6">
    <property type="entry name" value="OXIDOREDUCTASE YYAE-RELATED"/>
    <property type="match status" value="1"/>
</dbReference>
<dbReference type="Pfam" id="PF00384">
    <property type="entry name" value="Molybdopterin"/>
    <property type="match status" value="1"/>
</dbReference>
<dbReference type="CDD" id="cd02786">
    <property type="entry name" value="MopB_CT_3"/>
    <property type="match status" value="1"/>
</dbReference>
<evidence type="ECO:0000256" key="1">
    <source>
        <dbReference type="ARBA" id="ARBA00010312"/>
    </source>
</evidence>
<reference evidence="7" key="1">
    <citation type="journal article" date="2019" name="Int. J. Syst. Evol. Microbiol.">
        <title>The Global Catalogue of Microorganisms (GCM) 10K type strain sequencing project: providing services to taxonomists for standard genome sequencing and annotation.</title>
        <authorList>
            <consortium name="The Broad Institute Genomics Platform"/>
            <consortium name="The Broad Institute Genome Sequencing Center for Infectious Disease"/>
            <person name="Wu L."/>
            <person name="Ma J."/>
        </authorList>
    </citation>
    <scope>NUCLEOTIDE SEQUENCE [LARGE SCALE GENOMIC DNA]</scope>
    <source>
        <strain evidence="7">KACC 12633</strain>
    </source>
</reference>
<organism evidence="6 7">
    <name type="scientific">Kaistia terrae</name>
    <dbReference type="NCBI Taxonomy" id="537017"/>
    <lineage>
        <taxon>Bacteria</taxon>
        <taxon>Pseudomonadati</taxon>
        <taxon>Pseudomonadota</taxon>
        <taxon>Alphaproteobacteria</taxon>
        <taxon>Hyphomicrobiales</taxon>
        <taxon>Kaistiaceae</taxon>
        <taxon>Kaistia</taxon>
    </lineage>
</organism>
<dbReference type="CDD" id="cd02766">
    <property type="entry name" value="MopB_3"/>
    <property type="match status" value="1"/>
</dbReference>
<evidence type="ECO:0000313" key="7">
    <source>
        <dbReference type="Proteomes" id="UP001596150"/>
    </source>
</evidence>
<dbReference type="InterPro" id="IPR006656">
    <property type="entry name" value="Mopterin_OxRdtase"/>
</dbReference>
<dbReference type="EMBL" id="JBHSML010000003">
    <property type="protein sequence ID" value="MFC5515978.1"/>
    <property type="molecule type" value="Genomic_DNA"/>
</dbReference>
<evidence type="ECO:0000256" key="3">
    <source>
        <dbReference type="ARBA" id="ARBA00023004"/>
    </source>
</evidence>
<dbReference type="Pfam" id="PF01568">
    <property type="entry name" value="Molydop_binding"/>
    <property type="match status" value="1"/>
</dbReference>
<dbReference type="SUPFAM" id="SSF53706">
    <property type="entry name" value="Formate dehydrogenase/DMSO reductase, domains 1-3"/>
    <property type="match status" value="1"/>
</dbReference>
<dbReference type="Proteomes" id="UP001596150">
    <property type="component" value="Unassembled WGS sequence"/>
</dbReference>
<proteinExistence type="inferred from homology"/>
<accession>A0ABW0PV38</accession>
<dbReference type="InterPro" id="IPR006963">
    <property type="entry name" value="Mopterin_OxRdtase_4Fe-4S_dom"/>
</dbReference>
<keyword evidence="7" id="KW-1185">Reference proteome</keyword>
<dbReference type="Pfam" id="PF04879">
    <property type="entry name" value="Molybdop_Fe4S4"/>
    <property type="match status" value="1"/>
</dbReference>
<dbReference type="SUPFAM" id="SSF50692">
    <property type="entry name" value="ADC-like"/>
    <property type="match status" value="1"/>
</dbReference>
<dbReference type="InterPro" id="IPR037920">
    <property type="entry name" value="YoaE_C"/>
</dbReference>
<dbReference type="RefSeq" id="WP_266341808.1">
    <property type="nucleotide sequence ID" value="NZ_JAPKNH010000001.1"/>
</dbReference>
<comment type="caution">
    <text evidence="6">The sequence shown here is derived from an EMBL/GenBank/DDBJ whole genome shotgun (WGS) entry which is preliminary data.</text>
</comment>
<dbReference type="Gene3D" id="3.30.2070.10">
    <property type="entry name" value="Formate dehydrogenase/DMSO reductase"/>
    <property type="match status" value="1"/>
</dbReference>
<dbReference type="Gene3D" id="2.40.40.20">
    <property type="match status" value="1"/>
</dbReference>
<gene>
    <name evidence="6" type="ORF">ACFPP9_09385</name>
</gene>
<evidence type="ECO:0000256" key="4">
    <source>
        <dbReference type="ARBA" id="ARBA00023014"/>
    </source>
</evidence>
<dbReference type="PANTHER" id="PTHR43742">
    <property type="entry name" value="TRIMETHYLAMINE-N-OXIDE REDUCTASE"/>
    <property type="match status" value="1"/>
</dbReference>
<dbReference type="InterPro" id="IPR009010">
    <property type="entry name" value="Asp_de-COase-like_dom_sf"/>
</dbReference>
<dbReference type="Gene3D" id="3.40.50.740">
    <property type="match status" value="1"/>
</dbReference>
<dbReference type="InterPro" id="IPR050612">
    <property type="entry name" value="Prok_Mopterin_Oxidored"/>
</dbReference>
<keyword evidence="2" id="KW-0479">Metal-binding</keyword>
<name>A0ABW0PV38_9HYPH</name>
<keyword evidence="4" id="KW-0411">Iron-sulfur</keyword>
<sequence length="695" mass="75708">MNAPAFPRTGHSACPHDCPSTCALDVEILAGNKIGRIRGAKDNDYTQGVICAKVARYAERVNNPNRLTQPLRRKGEKGSGEWQFIDWEDALDEVAEAFLKAEAKLGAETVWPYYYAGTMGLVQRDGINRLRHAKRYSGFYGTICTNMAWTGYIAGTGKIAGSDPREMAKSDCVVIWGTNAVATQVNVMTHAIKARKERGAKIVAIDIYQNETMKQADLALCLKPGTDAALACAVMHILFRDGHADRAYLARYTDEPQALEAHLADKTPEWAAAITGLDVAEIEAFATLIGTTRKTFFRLGYGFSRQRNGAVAMHAALSIPAVTGAWQYEGGGAFHSNSGIFHLDKTAIEGLDLLDPSVRQLDQSRTASVLTNDPDALAGGPPVTAMIIQNTNPVTVCPDQTLVKQGFARPDLFVAVHEQIMTDTARMADIVLPATMFLEHDDIYKGGGHQYIILGPKLVDPPAECRTNHQVIAGLAKRLGLEQPGFAMTEREHIDLMLQRSGWGTLADLEQTRWIDCQSDFETAHYLNGFGHGDGKYHFRVDWTAVDSENYGAVGPHADMPTLPDHWGSIEAADEAHPFRLATSPARQFLNSTFNETPTSIGRERRPELMIHPDDAAGLGLAEEDLVKVGNTRGEVKLHVKLFDGLKRGVVISEGLWPNSAFIDGKGINTLTGADPVAPFGGAAVHDTKVWVKAA</sequence>
<evidence type="ECO:0000259" key="5">
    <source>
        <dbReference type="PROSITE" id="PS51669"/>
    </source>
</evidence>
<evidence type="ECO:0000313" key="6">
    <source>
        <dbReference type="EMBL" id="MFC5515978.1"/>
    </source>
</evidence>
<evidence type="ECO:0000256" key="2">
    <source>
        <dbReference type="ARBA" id="ARBA00022723"/>
    </source>
</evidence>
<dbReference type="SMART" id="SM00926">
    <property type="entry name" value="Molybdop_Fe4S4"/>
    <property type="match status" value="1"/>
</dbReference>
<protein>
    <submittedName>
        <fullName evidence="6">Molybdopterin-dependent oxidoreductase</fullName>
    </submittedName>
</protein>
<dbReference type="InterPro" id="IPR006657">
    <property type="entry name" value="MoPterin_dinucl-bd_dom"/>
</dbReference>
<comment type="similarity">
    <text evidence="1">Belongs to the prokaryotic molybdopterin-containing oxidoreductase family.</text>
</comment>
<dbReference type="Gene3D" id="3.40.228.10">
    <property type="entry name" value="Dimethylsulfoxide Reductase, domain 2"/>
    <property type="match status" value="1"/>
</dbReference>
<keyword evidence="3" id="KW-0408">Iron</keyword>
<dbReference type="PROSITE" id="PS51669">
    <property type="entry name" value="4FE4S_MOW_BIS_MGD"/>
    <property type="match status" value="1"/>
</dbReference>
<dbReference type="Gene3D" id="2.20.25.90">
    <property type="entry name" value="ADC-like domains"/>
    <property type="match status" value="1"/>
</dbReference>